<evidence type="ECO:0000259" key="8">
    <source>
        <dbReference type="Pfam" id="PF22744"/>
    </source>
</evidence>
<name>A0A433WDG8_9BACT</name>
<evidence type="ECO:0000256" key="5">
    <source>
        <dbReference type="ARBA" id="ARBA00023136"/>
    </source>
</evidence>
<keyword evidence="4" id="KW-1133">Transmembrane helix</keyword>
<gene>
    <name evidence="9" type="ORF">ECE50_021665</name>
</gene>
<comment type="subcellular location">
    <subcellularLocation>
        <location evidence="1">Cell membrane</location>
        <topology evidence="1">Single-pass membrane protein</topology>
    </subcellularLocation>
</comment>
<evidence type="ECO:0000313" key="10">
    <source>
        <dbReference type="Proteomes" id="UP000281028"/>
    </source>
</evidence>
<keyword evidence="10" id="KW-1185">Reference proteome</keyword>
<sequence length="553" mass="62242">MKKIININLSSRLIPIEDSAYEILRQYLDSLKAYFAKEEGGDEIVTDIESRIAEIFQDKLKKGAHCITDEDVITVKASMGTPEQFDEASAENKQSKQEDAFADYYSRPRKRLYRDPENKVLSGVCSGLGAYFNIDPVIFRIVFALLAIGGFGTGVLVYFILWIATPSADTAAEKLEMRGERVDLNNIKTTIQEELNHVKGQVKNVGNDIRNFSQGRGKQVGNDLERFFVNLAEGLGKVLVFVTKGFFYFFAVVMLICLISVGIAISVSSAALFPLKNLFLSTPVQSVLFWPALGLIIGIPVVALLIFIVRKLTGVKQGNKYAAYTLMFLWLLGIVFSCVVATSVIKDFRRRSNVETAAITIQQPSQGKLLIKRGESILTDNDDFNWFDEHMMVADDTILLNFINVKVEKSKTDSFSVEVARFSQGRTLQQANQYANDIQFQLKQVDSILYLPEGFTLPAHSKYRGQRMTLIIKVPVGKNIDIDPEVYRNYSFSRNFMTNDTWDFNDDEHPRGLKMKMTTSGAVDETPVIKRPELPETTADSVENGYRYKGNDN</sequence>
<dbReference type="Pfam" id="PF04024">
    <property type="entry name" value="PspC"/>
    <property type="match status" value="1"/>
</dbReference>
<proteinExistence type="predicted"/>
<dbReference type="InterPro" id="IPR052027">
    <property type="entry name" value="PspC"/>
</dbReference>
<evidence type="ECO:0000259" key="7">
    <source>
        <dbReference type="Pfam" id="PF22571"/>
    </source>
</evidence>
<feature type="domain" description="PspC-related ToastRack" evidence="8">
    <location>
        <begin position="397"/>
        <end position="510"/>
    </location>
</feature>
<protein>
    <submittedName>
        <fullName evidence="9">PspC domain-containing protein</fullName>
    </submittedName>
</protein>
<keyword evidence="3" id="KW-0812">Transmembrane</keyword>
<feature type="domain" description="PspC-related transmembrane region" evidence="7">
    <location>
        <begin position="215"/>
        <end position="348"/>
    </location>
</feature>
<dbReference type="InterPro" id="IPR054319">
    <property type="entry name" value="PspC-rel_ToastRack"/>
</dbReference>
<dbReference type="InterPro" id="IPR007168">
    <property type="entry name" value="Phageshock_PspC_N"/>
</dbReference>
<evidence type="ECO:0000256" key="3">
    <source>
        <dbReference type="ARBA" id="ARBA00022692"/>
    </source>
</evidence>
<dbReference type="Pfam" id="PF22571">
    <property type="entry name" value="LiaI-LiaF-TM_PspC"/>
    <property type="match status" value="1"/>
</dbReference>
<keyword evidence="2" id="KW-1003">Cell membrane</keyword>
<dbReference type="AlphaFoldDB" id="A0A433WDG8"/>
<dbReference type="GO" id="GO:0005886">
    <property type="term" value="C:plasma membrane"/>
    <property type="evidence" value="ECO:0007669"/>
    <property type="project" value="UniProtKB-SubCell"/>
</dbReference>
<keyword evidence="5" id="KW-0472">Membrane</keyword>
<dbReference type="InterPro" id="IPR054321">
    <property type="entry name" value="PspC-rel_TM"/>
</dbReference>
<evidence type="ECO:0000313" key="9">
    <source>
        <dbReference type="EMBL" id="NSL89463.1"/>
    </source>
</evidence>
<evidence type="ECO:0000256" key="2">
    <source>
        <dbReference type="ARBA" id="ARBA00022475"/>
    </source>
</evidence>
<dbReference type="Proteomes" id="UP000281028">
    <property type="component" value="Unassembled WGS sequence"/>
</dbReference>
<dbReference type="Pfam" id="PF22744">
    <property type="entry name" value="Toast-rack_PspC-Cterm"/>
    <property type="match status" value="1"/>
</dbReference>
<evidence type="ECO:0000256" key="1">
    <source>
        <dbReference type="ARBA" id="ARBA00004162"/>
    </source>
</evidence>
<organism evidence="9 10">
    <name type="scientific">Chitinophaga solisilvae</name>
    <dbReference type="NCBI Taxonomy" id="1233460"/>
    <lineage>
        <taxon>Bacteria</taxon>
        <taxon>Pseudomonadati</taxon>
        <taxon>Bacteroidota</taxon>
        <taxon>Chitinophagia</taxon>
        <taxon>Chitinophagales</taxon>
        <taxon>Chitinophagaceae</taxon>
        <taxon>Chitinophaga</taxon>
    </lineage>
</organism>
<reference evidence="9" key="1">
    <citation type="submission" date="2020-05" db="EMBL/GenBank/DDBJ databases">
        <title>Chitinophaga laudate sp. nov., isolated from a tropical peat swamp.</title>
        <authorList>
            <person name="Goh C.B.S."/>
            <person name="Lee M.S."/>
            <person name="Parimannan S."/>
            <person name="Pasbakhsh P."/>
            <person name="Yule C.M."/>
            <person name="Rajandas H."/>
            <person name="Loke S."/>
            <person name="Croft L."/>
            <person name="Tan J.B.L."/>
        </authorList>
    </citation>
    <scope>NUCLEOTIDE SEQUENCE</scope>
    <source>
        <strain evidence="9">Mgbs1</strain>
    </source>
</reference>
<dbReference type="PANTHER" id="PTHR33885">
    <property type="entry name" value="PHAGE SHOCK PROTEIN C"/>
    <property type="match status" value="1"/>
</dbReference>
<comment type="caution">
    <text evidence="9">The sequence shown here is derived from an EMBL/GenBank/DDBJ whole genome shotgun (WGS) entry which is preliminary data.</text>
</comment>
<dbReference type="EMBL" id="RIAR02000001">
    <property type="protein sequence ID" value="NSL89463.1"/>
    <property type="molecule type" value="Genomic_DNA"/>
</dbReference>
<evidence type="ECO:0000256" key="4">
    <source>
        <dbReference type="ARBA" id="ARBA00022989"/>
    </source>
</evidence>
<evidence type="ECO:0000259" key="6">
    <source>
        <dbReference type="Pfam" id="PF04024"/>
    </source>
</evidence>
<dbReference type="PANTHER" id="PTHR33885:SF3">
    <property type="entry name" value="PHAGE SHOCK PROTEIN C"/>
    <property type="match status" value="1"/>
</dbReference>
<accession>A0A433WDG8</accession>
<feature type="domain" description="Phage shock protein PspC N-terminal" evidence="6">
    <location>
        <begin position="110"/>
        <end position="167"/>
    </location>
</feature>
<dbReference type="RefSeq" id="WP_127042786.1">
    <property type="nucleotide sequence ID" value="NZ_JAABOK010000003.1"/>
</dbReference>
<dbReference type="OrthoDB" id="5772680at2"/>